<gene>
    <name evidence="3" type="ORF">BSTOLATCC_MIC39464</name>
</gene>
<evidence type="ECO:0000256" key="2">
    <source>
        <dbReference type="SAM" id="MobiDB-lite"/>
    </source>
</evidence>
<accession>A0AAU9JVB0</accession>
<dbReference type="Proteomes" id="UP001162131">
    <property type="component" value="Unassembled WGS sequence"/>
</dbReference>
<evidence type="ECO:0000313" key="3">
    <source>
        <dbReference type="EMBL" id="CAG9325668.1"/>
    </source>
</evidence>
<organism evidence="3 4">
    <name type="scientific">Blepharisma stoltei</name>
    <dbReference type="NCBI Taxonomy" id="1481888"/>
    <lineage>
        <taxon>Eukaryota</taxon>
        <taxon>Sar</taxon>
        <taxon>Alveolata</taxon>
        <taxon>Ciliophora</taxon>
        <taxon>Postciliodesmatophora</taxon>
        <taxon>Heterotrichea</taxon>
        <taxon>Heterotrichida</taxon>
        <taxon>Blepharismidae</taxon>
        <taxon>Blepharisma</taxon>
    </lineage>
</organism>
<feature type="compositionally biased region" description="Basic and acidic residues" evidence="2">
    <location>
        <begin position="101"/>
        <end position="110"/>
    </location>
</feature>
<feature type="region of interest" description="Disordered" evidence="2">
    <location>
        <begin position="48"/>
        <end position="110"/>
    </location>
</feature>
<proteinExistence type="predicted"/>
<evidence type="ECO:0000313" key="4">
    <source>
        <dbReference type="Proteomes" id="UP001162131"/>
    </source>
</evidence>
<keyword evidence="1" id="KW-0175">Coiled coil</keyword>
<sequence length="290" mass="33811">MIGPPIWNPKQLYNLKQEIQNEAIRQKQEIQRKRIALAYESLERRKIIENMSDSEEMPKKQHKRSKTHQDYIPDKSKLATPAVTYDFNKQPKNRVSSMQESYKDSETSDYDAKMSRKSKIFSSCDSRSSDYNERKNMLKSVMFPLYLSNIKVDQKLTQSILNKQNSQNEKKKTKEAALDELAKILDEKKLNKSVRNTISEVLNSSETEGPIEHRVKSRKQKRKLTKSLDSSLKECISAYKGAINDYGLNQGQFYGFIPPESKKSSNKNKHKNKLKEFLPLIDKGRLKILW</sequence>
<evidence type="ECO:0000256" key="1">
    <source>
        <dbReference type="SAM" id="Coils"/>
    </source>
</evidence>
<name>A0AAU9JVB0_9CILI</name>
<feature type="compositionally biased region" description="Basic and acidic residues" evidence="2">
    <location>
        <begin position="67"/>
        <end position="77"/>
    </location>
</feature>
<dbReference type="EMBL" id="CAJZBQ010000039">
    <property type="protein sequence ID" value="CAG9325668.1"/>
    <property type="molecule type" value="Genomic_DNA"/>
</dbReference>
<reference evidence="3" key="1">
    <citation type="submission" date="2021-09" db="EMBL/GenBank/DDBJ databases">
        <authorList>
            <consortium name="AG Swart"/>
            <person name="Singh M."/>
            <person name="Singh A."/>
            <person name="Seah K."/>
            <person name="Emmerich C."/>
        </authorList>
    </citation>
    <scope>NUCLEOTIDE SEQUENCE</scope>
    <source>
        <strain evidence="3">ATCC30299</strain>
    </source>
</reference>
<protein>
    <submittedName>
        <fullName evidence="3">Uncharacterized protein</fullName>
    </submittedName>
</protein>
<feature type="coiled-coil region" evidence="1">
    <location>
        <begin position="16"/>
        <end position="45"/>
    </location>
</feature>
<keyword evidence="4" id="KW-1185">Reference proteome</keyword>
<dbReference type="AlphaFoldDB" id="A0AAU9JVB0"/>
<comment type="caution">
    <text evidence="3">The sequence shown here is derived from an EMBL/GenBank/DDBJ whole genome shotgun (WGS) entry which is preliminary data.</text>
</comment>